<feature type="transmembrane region" description="Helical" evidence="1">
    <location>
        <begin position="172"/>
        <end position="191"/>
    </location>
</feature>
<reference evidence="2 3" key="1">
    <citation type="submission" date="2018-06" db="EMBL/GenBank/DDBJ databases">
        <title>Extensive metabolic versatility and redundancy in microbially diverse, dynamic hydrothermal sediments.</title>
        <authorList>
            <person name="Dombrowski N."/>
            <person name="Teske A."/>
            <person name="Baker B.J."/>
        </authorList>
    </citation>
    <scope>NUCLEOTIDE SEQUENCE [LARGE SCALE GENOMIC DNA]</scope>
    <source>
        <strain evidence="2">B35_G9</strain>
    </source>
</reference>
<accession>A0A660SAA7</accession>
<gene>
    <name evidence="2" type="ORF">DRP44_01690</name>
</gene>
<dbReference type="AlphaFoldDB" id="A0A660SAA7"/>
<evidence type="ECO:0000256" key="1">
    <source>
        <dbReference type="SAM" id="Phobius"/>
    </source>
</evidence>
<keyword evidence="1" id="KW-1133">Transmembrane helix</keyword>
<dbReference type="EMBL" id="QNBC01000012">
    <property type="protein sequence ID" value="RKX67734.1"/>
    <property type="molecule type" value="Genomic_DNA"/>
</dbReference>
<feature type="transmembrane region" description="Helical" evidence="1">
    <location>
        <begin position="110"/>
        <end position="133"/>
    </location>
</feature>
<evidence type="ECO:0000313" key="2">
    <source>
        <dbReference type="EMBL" id="RKX67734.1"/>
    </source>
</evidence>
<keyword evidence="1" id="KW-0472">Membrane</keyword>
<evidence type="ECO:0000313" key="3">
    <source>
        <dbReference type="Proteomes" id="UP000282321"/>
    </source>
</evidence>
<protein>
    <submittedName>
        <fullName evidence="2">Uncharacterized protein</fullName>
    </submittedName>
</protein>
<name>A0A660SAA7_UNCT6</name>
<comment type="caution">
    <text evidence="2">The sequence shown here is derived from an EMBL/GenBank/DDBJ whole genome shotgun (WGS) entry which is preliminary data.</text>
</comment>
<keyword evidence="1" id="KW-0812">Transmembrane</keyword>
<organism evidence="2 3">
    <name type="scientific">candidate division TA06 bacterium</name>
    <dbReference type="NCBI Taxonomy" id="2250710"/>
    <lineage>
        <taxon>Bacteria</taxon>
        <taxon>Bacteria division TA06</taxon>
    </lineage>
</organism>
<sequence length="242" mass="26549">MGTFVLFSTFRRHASVLFLGFFLFSLNSMLYSSTFNRNNVIYANYYNRTQSIVYNSNMEMHEDSLNPIRDKNIPPLDPFKVFAEAVSGTFVGVACGFGAMYLTAYLGGDIGAGIISMDIGWILGNQIGVYIIGNLGDETGSLPKTLLYGTASSLGIQALAIGTAVLTKGWNTPIYGFVVLTAPILSSVVSFNMTRRYKVEKHGGDGLINFEDGKICFSNPGIFLHPIYRNELVGIKLININF</sequence>
<dbReference type="Proteomes" id="UP000282321">
    <property type="component" value="Unassembled WGS sequence"/>
</dbReference>
<feature type="transmembrane region" description="Helical" evidence="1">
    <location>
        <begin position="12"/>
        <end position="31"/>
    </location>
</feature>
<feature type="transmembrane region" description="Helical" evidence="1">
    <location>
        <begin position="81"/>
        <end position="104"/>
    </location>
</feature>
<proteinExistence type="predicted"/>